<feature type="transmembrane region" description="Helical" evidence="10">
    <location>
        <begin position="768"/>
        <end position="787"/>
    </location>
</feature>
<dbReference type="SUPFAM" id="SSF53474">
    <property type="entry name" value="alpha/beta-Hydrolases"/>
    <property type="match status" value="1"/>
</dbReference>
<evidence type="ECO:0000313" key="12">
    <source>
        <dbReference type="EMBL" id="VDN01976.1"/>
    </source>
</evidence>
<evidence type="ECO:0000313" key="13">
    <source>
        <dbReference type="Proteomes" id="UP000276776"/>
    </source>
</evidence>
<feature type="transmembrane region" description="Helical" evidence="10">
    <location>
        <begin position="533"/>
        <end position="552"/>
    </location>
</feature>
<keyword evidence="5 10" id="KW-0378">Hydrolase</keyword>
<dbReference type="PANTHER" id="PTHR15495:SF7">
    <property type="entry name" value="GPI INOSITOL-DEACYLASE"/>
    <property type="match status" value="1"/>
</dbReference>
<keyword evidence="7 10" id="KW-0653">Protein transport</keyword>
<dbReference type="Pfam" id="PF07819">
    <property type="entry name" value="PGAP1"/>
    <property type="match status" value="1"/>
</dbReference>
<dbReference type="GO" id="GO:0005789">
    <property type="term" value="C:endoplasmic reticulum membrane"/>
    <property type="evidence" value="ECO:0007669"/>
    <property type="project" value="UniProtKB-SubCell"/>
</dbReference>
<dbReference type="InterPro" id="IPR029058">
    <property type="entry name" value="AB_hydrolase_fold"/>
</dbReference>
<dbReference type="InterPro" id="IPR012908">
    <property type="entry name" value="PGAP1-ab_dom-like"/>
</dbReference>
<evidence type="ECO:0000256" key="7">
    <source>
        <dbReference type="ARBA" id="ARBA00022927"/>
    </source>
</evidence>
<evidence type="ECO:0000256" key="4">
    <source>
        <dbReference type="ARBA" id="ARBA00022692"/>
    </source>
</evidence>
<dbReference type="AlphaFoldDB" id="A0A0N5CWT4"/>
<dbReference type="Gene3D" id="3.40.50.1820">
    <property type="entry name" value="alpha/beta hydrolase"/>
    <property type="match status" value="1"/>
</dbReference>
<feature type="transmembrane region" description="Helical" evidence="10">
    <location>
        <begin position="652"/>
        <end position="668"/>
    </location>
</feature>
<name>A0A0N5CWT4_THECL</name>
<dbReference type="OMA" id="GMYLERQ"/>
<accession>A0A0N5CWT4</accession>
<dbReference type="GO" id="GO:0006505">
    <property type="term" value="P:GPI anchor metabolic process"/>
    <property type="evidence" value="ECO:0007669"/>
    <property type="project" value="TreeGrafter"/>
</dbReference>
<evidence type="ECO:0000256" key="1">
    <source>
        <dbReference type="ARBA" id="ARBA00004477"/>
    </source>
</evidence>
<gene>
    <name evidence="12" type="ORF">TCLT_LOCUS4807</name>
</gene>
<evidence type="ECO:0000256" key="5">
    <source>
        <dbReference type="ARBA" id="ARBA00022801"/>
    </source>
</evidence>
<comment type="subcellular location">
    <subcellularLocation>
        <location evidence="1">Endoplasmic reticulum membrane</location>
        <topology evidence="1">Multi-pass membrane protein</topology>
    </subcellularLocation>
</comment>
<dbReference type="InterPro" id="IPR039529">
    <property type="entry name" value="PGAP1/BST1"/>
</dbReference>
<evidence type="ECO:0000256" key="8">
    <source>
        <dbReference type="ARBA" id="ARBA00022989"/>
    </source>
</evidence>
<feature type="transmembrane region" description="Helical" evidence="10">
    <location>
        <begin position="745"/>
        <end position="762"/>
    </location>
</feature>
<feature type="transmembrane region" description="Helical" evidence="10">
    <location>
        <begin position="590"/>
        <end position="607"/>
    </location>
</feature>
<evidence type="ECO:0000256" key="3">
    <source>
        <dbReference type="ARBA" id="ARBA00022448"/>
    </source>
</evidence>
<comment type="similarity">
    <text evidence="2 10">Belongs to the GPI inositol-deacylase family.</text>
</comment>
<dbReference type="GO" id="GO:0015031">
    <property type="term" value="P:protein transport"/>
    <property type="evidence" value="ECO:0007669"/>
    <property type="project" value="UniProtKB-KW"/>
</dbReference>
<dbReference type="STRING" id="103827.A0A0N5CWT4"/>
<feature type="transmembrane region" description="Helical" evidence="10">
    <location>
        <begin position="689"/>
        <end position="711"/>
    </location>
</feature>
<dbReference type="WBParaSite" id="TCLT_0000481801-mRNA-1">
    <property type="protein sequence ID" value="TCLT_0000481801-mRNA-1"/>
    <property type="gene ID" value="TCLT_0000481801"/>
</dbReference>
<proteinExistence type="inferred from homology"/>
<evidence type="ECO:0000256" key="6">
    <source>
        <dbReference type="ARBA" id="ARBA00022824"/>
    </source>
</evidence>
<dbReference type="Proteomes" id="UP000276776">
    <property type="component" value="Unassembled WGS sequence"/>
</dbReference>
<evidence type="ECO:0000256" key="2">
    <source>
        <dbReference type="ARBA" id="ARBA00006931"/>
    </source>
</evidence>
<reference evidence="14" key="1">
    <citation type="submission" date="2017-02" db="UniProtKB">
        <authorList>
            <consortium name="WormBaseParasite"/>
        </authorList>
    </citation>
    <scope>IDENTIFICATION</scope>
</reference>
<evidence type="ECO:0000313" key="14">
    <source>
        <dbReference type="WBParaSite" id="TCLT_0000481801-mRNA-1"/>
    </source>
</evidence>
<organism evidence="14">
    <name type="scientific">Thelazia callipaeda</name>
    <name type="common">Oriental eyeworm</name>
    <name type="synonym">Parasitic nematode</name>
    <dbReference type="NCBI Taxonomy" id="103827"/>
    <lineage>
        <taxon>Eukaryota</taxon>
        <taxon>Metazoa</taxon>
        <taxon>Ecdysozoa</taxon>
        <taxon>Nematoda</taxon>
        <taxon>Chromadorea</taxon>
        <taxon>Rhabditida</taxon>
        <taxon>Spirurina</taxon>
        <taxon>Spiruromorpha</taxon>
        <taxon>Thelazioidea</taxon>
        <taxon>Thelaziidae</taxon>
        <taxon>Thelazia</taxon>
    </lineage>
</organism>
<feature type="transmembrane region" description="Helical" evidence="10">
    <location>
        <begin position="564"/>
        <end position="584"/>
    </location>
</feature>
<dbReference type="EC" id="3.1.-.-" evidence="10"/>
<evidence type="ECO:0000256" key="9">
    <source>
        <dbReference type="ARBA" id="ARBA00023136"/>
    </source>
</evidence>
<keyword evidence="4 10" id="KW-0812">Transmembrane</keyword>
<comment type="function">
    <text evidence="10">Involved in inositol deacylation of GPI-anchored proteins which plays important roles in the quality control and ER-associated degradation of GPI-anchored proteins.</text>
</comment>
<keyword evidence="8 10" id="KW-1133">Transmembrane helix</keyword>
<reference evidence="12 13" key="2">
    <citation type="submission" date="2018-11" db="EMBL/GenBank/DDBJ databases">
        <authorList>
            <consortium name="Pathogen Informatics"/>
        </authorList>
    </citation>
    <scope>NUCLEOTIDE SEQUENCE [LARGE SCALE GENOMIC DNA]</scope>
</reference>
<dbReference type="EMBL" id="UYYF01004305">
    <property type="protein sequence ID" value="VDN01976.1"/>
    <property type="molecule type" value="Genomic_DNA"/>
</dbReference>
<keyword evidence="9 10" id="KW-0472">Membrane</keyword>
<sequence length="796" mass="92358">MKLHLKKLLVLALTAVTCRLFYLIRNRPWIRMNLCKMTHMYRIINFMRIDTDLTVLKEYQSVDVEYPFSNDFSSYSTILYGEGQKTGQVSGVPVIFVPGNAGSYRQVRSLGSVLQNKTESRGLPFRFDVFAVDFNEELSGLSGLYLERQIKYLKLAATHIWSMYSPPRYGIIFVGHSMGGIVVRSLLRFHFDPAKIAFIVTLGTPHKNPPMVFDWYMKNAYNKMHDIWEERKELANLLVLSLSGGLKDHLVPEHLTLDIGIRHVSTTAVDGMELETDHLCIVWCNQLVRYISRLLIEYTRNPDFFNRHVDSIVGQIFNADGTFRQLIQVSGGGYMLTLAVNESVFIKNDEIHPKKIILLTPKNIWLFITRSRDTSIWTSSGKPIYSLSSLKRDFYTLVHSNVSMQFLLHLEPLNFFKATVLEEDPRELSSIRTKVSVNFFILPESGELALLLPLRFETPVIAIILSLEVKSCNDTSNWFGKVEFRSKDMRRLSSLRDGNELHMIGHLLYKEDTEANAFFILNQHCHYLAHLDISYLDTFIVVSNLLNLLSALFQFKRMADTSNVWIYSPIYGSHIFSCFFFNFHYNWIDWFTLLISSFIIASLSHVLQKLGDIFLRVAKNHFSKRDTVFKCFDFHEAMVAMVSLFVNYFYNGFFSMLIIIFSSLLHLVNSGKNLKTDGFSYFLSHIHLVVLHFYVILVYTPFGICSIWNIINYGLFSVREDPVRIPTYCLLFLKFMRLWINKLPYLKMHHILVIVLVYNAFIQQHTCITQLGYSFIAIIGLHWFIGLDDELKKQID</sequence>
<dbReference type="GO" id="GO:0050185">
    <property type="term" value="F:phosphatidylinositol deacylase activity"/>
    <property type="evidence" value="ECO:0007669"/>
    <property type="project" value="TreeGrafter"/>
</dbReference>
<feature type="domain" description="GPI inositol-deacylase PGAP1-like alpha/beta" evidence="11">
    <location>
        <begin position="88"/>
        <end position="298"/>
    </location>
</feature>
<evidence type="ECO:0000256" key="10">
    <source>
        <dbReference type="RuleBase" id="RU365011"/>
    </source>
</evidence>
<protein>
    <recommendedName>
        <fullName evidence="10">GPI inositol-deacylase</fullName>
        <ecNumber evidence="10">3.1.-.-</ecNumber>
    </recommendedName>
</protein>
<keyword evidence="3 10" id="KW-0813">Transport</keyword>
<evidence type="ECO:0000259" key="11">
    <source>
        <dbReference type="Pfam" id="PF07819"/>
    </source>
</evidence>
<dbReference type="OrthoDB" id="348976at2759"/>
<keyword evidence="6 10" id="KW-0256">Endoplasmic reticulum</keyword>
<keyword evidence="13" id="KW-1185">Reference proteome</keyword>
<dbReference type="GO" id="GO:0006888">
    <property type="term" value="P:endoplasmic reticulum to Golgi vesicle-mediated transport"/>
    <property type="evidence" value="ECO:0007669"/>
    <property type="project" value="TreeGrafter"/>
</dbReference>
<dbReference type="PANTHER" id="PTHR15495">
    <property type="entry name" value="NEGATIVE REGULATOR OF VESICLE FORMATION-RELATED"/>
    <property type="match status" value="1"/>
</dbReference>